<protein>
    <recommendedName>
        <fullName evidence="4">JmjC domain-containing protein</fullName>
    </recommendedName>
</protein>
<dbReference type="PANTHER" id="PTHR12480">
    <property type="entry name" value="ARGININE DEMETHYLASE AND LYSYL-HYDROXYLASE JMJD"/>
    <property type="match status" value="1"/>
</dbReference>
<dbReference type="Gene3D" id="2.60.120.650">
    <property type="entry name" value="Cupin"/>
    <property type="match status" value="1"/>
</dbReference>
<feature type="region of interest" description="Disordered" evidence="1">
    <location>
        <begin position="72"/>
        <end position="94"/>
    </location>
</feature>
<evidence type="ECO:0008006" key="4">
    <source>
        <dbReference type="Google" id="ProtNLM"/>
    </source>
</evidence>
<evidence type="ECO:0000256" key="1">
    <source>
        <dbReference type="SAM" id="MobiDB-lite"/>
    </source>
</evidence>
<keyword evidence="3" id="KW-1185">Reference proteome</keyword>
<comment type="caution">
    <text evidence="2">The sequence shown here is derived from an EMBL/GenBank/DDBJ whole genome shotgun (WGS) entry which is preliminary data.</text>
</comment>
<feature type="region of interest" description="Disordered" evidence="1">
    <location>
        <begin position="1"/>
        <end position="29"/>
    </location>
</feature>
<dbReference type="AlphaFoldDB" id="A0A8J5XIK1"/>
<dbReference type="InterPro" id="IPR050910">
    <property type="entry name" value="JMJD6_ArgDemeth/LysHydrox"/>
</dbReference>
<dbReference type="SUPFAM" id="SSF51197">
    <property type="entry name" value="Clavaminate synthase-like"/>
    <property type="match status" value="1"/>
</dbReference>
<proteinExistence type="predicted"/>
<name>A0A8J5XIK1_DIALT</name>
<dbReference type="Proteomes" id="UP000751190">
    <property type="component" value="Unassembled WGS sequence"/>
</dbReference>
<organism evidence="2 3">
    <name type="scientific">Diacronema lutheri</name>
    <name type="common">Unicellular marine alga</name>
    <name type="synonym">Monochrysis lutheri</name>
    <dbReference type="NCBI Taxonomy" id="2081491"/>
    <lineage>
        <taxon>Eukaryota</taxon>
        <taxon>Haptista</taxon>
        <taxon>Haptophyta</taxon>
        <taxon>Pavlovophyceae</taxon>
        <taxon>Pavlovales</taxon>
        <taxon>Pavlovaceae</taxon>
        <taxon>Diacronema</taxon>
    </lineage>
</organism>
<sequence>MAVSRKASAQLGRCGAPARGAARRRTGGRVTYRRTSHIRLVHALRAAARAPAAAAAAATLLCALHLRGASGAASPGAANTVESSEPGASWDGPCTISRDPTERSWERPFIVRAGASDDFRARTDVAALREAHGAAVVTLSSANTFSYGRRRATLAEYLDSLADPGLAAAWALADGTAERGAADALFYWFGEHDVAWAALLERYDTAPLLAALPPPGARGEHGVREPILSFGAGAHLSGVPFHQHGPGFSETLHGAKRWLFFDGAPPRWMPNATAAHWLAHVLPTLAPRERARMLECTVRPGEAVFFPDGWMHATVNVPGEARAAVFVSTFL</sequence>
<reference evidence="2" key="1">
    <citation type="submission" date="2021-05" db="EMBL/GenBank/DDBJ databases">
        <title>The genome of the haptophyte Pavlova lutheri (Diacronema luteri, Pavlovales) - a model for lipid biosynthesis in eukaryotic algae.</title>
        <authorList>
            <person name="Hulatt C.J."/>
            <person name="Posewitz M.C."/>
        </authorList>
    </citation>
    <scope>NUCLEOTIDE SEQUENCE</scope>
    <source>
        <strain evidence="2">NIVA-4/92</strain>
    </source>
</reference>
<dbReference type="EMBL" id="JAGTXO010000014">
    <property type="protein sequence ID" value="KAG8463935.1"/>
    <property type="molecule type" value="Genomic_DNA"/>
</dbReference>
<evidence type="ECO:0000313" key="2">
    <source>
        <dbReference type="EMBL" id="KAG8463935.1"/>
    </source>
</evidence>
<dbReference type="PANTHER" id="PTHR12480:SF21">
    <property type="entry name" value="JMJC DOMAIN-CONTAINING PROTEIN 8"/>
    <property type="match status" value="1"/>
</dbReference>
<accession>A0A8J5XIK1</accession>
<dbReference type="GO" id="GO:0005634">
    <property type="term" value="C:nucleus"/>
    <property type="evidence" value="ECO:0007669"/>
    <property type="project" value="TreeGrafter"/>
</dbReference>
<dbReference type="GO" id="GO:0000987">
    <property type="term" value="F:cis-regulatory region sequence-specific DNA binding"/>
    <property type="evidence" value="ECO:0007669"/>
    <property type="project" value="TreeGrafter"/>
</dbReference>
<evidence type="ECO:0000313" key="3">
    <source>
        <dbReference type="Proteomes" id="UP000751190"/>
    </source>
</evidence>
<dbReference type="OrthoDB" id="438164at2759"/>
<dbReference type="OMA" id="KEPHFHP"/>
<gene>
    <name evidence="2" type="ORF">KFE25_000103</name>
</gene>